<dbReference type="GO" id="GO:0016763">
    <property type="term" value="F:pentosyltransferase activity"/>
    <property type="evidence" value="ECO:0007669"/>
    <property type="project" value="InterPro"/>
</dbReference>
<dbReference type="InterPro" id="IPR036950">
    <property type="entry name" value="PBP_transglycosylase"/>
</dbReference>
<evidence type="ECO:0000256" key="11">
    <source>
        <dbReference type="HAMAP-Rule" id="MF_00766"/>
    </source>
</evidence>
<evidence type="ECO:0000256" key="8">
    <source>
        <dbReference type="ARBA" id="ARBA00022989"/>
    </source>
</evidence>
<keyword evidence="4 11" id="KW-0808">Transferase</keyword>
<comment type="pathway">
    <text evidence="11">Cell wall biogenesis; peptidoglycan biosynthesis.</text>
</comment>
<dbReference type="SUPFAM" id="SSF53955">
    <property type="entry name" value="Lysozyme-like"/>
    <property type="match status" value="1"/>
</dbReference>
<evidence type="ECO:0000259" key="13">
    <source>
        <dbReference type="Pfam" id="PF00912"/>
    </source>
</evidence>
<dbReference type="PANTHER" id="PTHR30400:SF0">
    <property type="entry name" value="BIOSYNTHETIC PEPTIDOGLYCAN TRANSGLYCOSYLASE"/>
    <property type="match status" value="1"/>
</dbReference>
<comment type="subcellular location">
    <subcellularLocation>
        <location evidence="11">Cell inner membrane</location>
        <topology evidence="11">Single-pass membrane protein</topology>
    </subcellularLocation>
</comment>
<reference evidence="14" key="1">
    <citation type="submission" date="2020-10" db="EMBL/GenBank/DDBJ databases">
        <title>Paenihalocynthiibacter styelae gen. nov., sp. nov., isolated from stalked sea squirt Styela clava.</title>
        <authorList>
            <person name="Kim Y.-O."/>
            <person name="Yoon J.-H."/>
        </authorList>
    </citation>
    <scope>NUCLEOTIDE SEQUENCE</scope>
    <source>
        <strain evidence="14">MYP1-1</strain>
    </source>
</reference>
<dbReference type="NCBIfam" id="TIGR02070">
    <property type="entry name" value="mono_pep_trsgly"/>
    <property type="match status" value="1"/>
</dbReference>
<accession>A0A8J7IEH5</accession>
<evidence type="ECO:0000256" key="4">
    <source>
        <dbReference type="ARBA" id="ARBA00022679"/>
    </source>
</evidence>
<keyword evidence="6 11" id="KW-0133">Cell shape</keyword>
<feature type="domain" description="Glycosyl transferase family 51" evidence="13">
    <location>
        <begin position="116"/>
        <end position="269"/>
    </location>
</feature>
<name>A0A8J7IEH5_9RHOB</name>
<dbReference type="GO" id="GO:0009252">
    <property type="term" value="P:peptidoglycan biosynthetic process"/>
    <property type="evidence" value="ECO:0007669"/>
    <property type="project" value="UniProtKB-UniRule"/>
</dbReference>
<sequence>MICYVTGFRLTLPACIWDCLEVTEKTTKKPTGKSGESSAKRATAKKPSSSKSTRKPRKSTKKTQPSRWSKIWRWLRWPVRIFGALLAINVLAALFYLVINPRMTPYMISETHRLGQLDHAWVRMDEIAPVMARSAVAAEDANFCNHWGFDTDAIRDALSGGARRGGSTISQQVVKNVYLWQGRSWLRKGLEAMLTPMVELIWSKERILEVYLNVAEFDEGVFGVEAAAVHYFGVNARDLSARQAARLTTVLPDPKGRSASQPGNWQRQRASSVAGGADLIRADGRADCFAP</sequence>
<dbReference type="GO" id="GO:0071555">
    <property type="term" value="P:cell wall organization"/>
    <property type="evidence" value="ECO:0007669"/>
    <property type="project" value="UniProtKB-KW"/>
</dbReference>
<keyword evidence="5 11" id="KW-0812">Transmembrane</keyword>
<keyword evidence="10 11" id="KW-0961">Cell wall biogenesis/degradation</keyword>
<keyword evidence="8 11" id="KW-1133">Transmembrane helix</keyword>
<dbReference type="InterPro" id="IPR011812">
    <property type="entry name" value="Pep_trsgly"/>
</dbReference>
<feature type="compositionally biased region" description="Basic residues" evidence="12">
    <location>
        <begin position="52"/>
        <end position="61"/>
    </location>
</feature>
<evidence type="ECO:0000256" key="10">
    <source>
        <dbReference type="ARBA" id="ARBA00023316"/>
    </source>
</evidence>
<evidence type="ECO:0000256" key="5">
    <source>
        <dbReference type="ARBA" id="ARBA00022692"/>
    </source>
</evidence>
<dbReference type="InterPro" id="IPR001264">
    <property type="entry name" value="Glyco_trans_51"/>
</dbReference>
<comment type="similarity">
    <text evidence="11">Belongs to the glycosyltransferase 51 family.</text>
</comment>
<evidence type="ECO:0000256" key="9">
    <source>
        <dbReference type="ARBA" id="ARBA00023136"/>
    </source>
</evidence>
<keyword evidence="1 11" id="KW-1003">Cell membrane</keyword>
<evidence type="ECO:0000256" key="6">
    <source>
        <dbReference type="ARBA" id="ARBA00022960"/>
    </source>
</evidence>
<protein>
    <recommendedName>
        <fullName evidence="11">Biosynthetic peptidoglycan transglycosylase</fullName>
        <ecNumber evidence="11">2.4.99.28</ecNumber>
    </recommendedName>
    <alternativeName>
        <fullName evidence="11">Glycan polymerase</fullName>
    </alternativeName>
    <alternativeName>
        <fullName evidence="11">Peptidoglycan glycosyltransferase MtgA</fullName>
        <shortName evidence="11">PGT</shortName>
    </alternativeName>
</protein>
<comment type="catalytic activity">
    <reaction evidence="11">
        <text>[GlcNAc-(1-&gt;4)-Mur2Ac(oyl-L-Ala-gamma-D-Glu-L-Lys-D-Ala-D-Ala)](n)-di-trans,octa-cis-undecaprenyl diphosphate + beta-D-GlcNAc-(1-&gt;4)-Mur2Ac(oyl-L-Ala-gamma-D-Glu-L-Lys-D-Ala-D-Ala)-di-trans,octa-cis-undecaprenyl diphosphate = [GlcNAc-(1-&gt;4)-Mur2Ac(oyl-L-Ala-gamma-D-Glu-L-Lys-D-Ala-D-Ala)](n+1)-di-trans,octa-cis-undecaprenyl diphosphate + di-trans,octa-cis-undecaprenyl diphosphate + H(+)</text>
        <dbReference type="Rhea" id="RHEA:23708"/>
        <dbReference type="Rhea" id="RHEA-COMP:9602"/>
        <dbReference type="Rhea" id="RHEA-COMP:9603"/>
        <dbReference type="ChEBI" id="CHEBI:15378"/>
        <dbReference type="ChEBI" id="CHEBI:58405"/>
        <dbReference type="ChEBI" id="CHEBI:60033"/>
        <dbReference type="ChEBI" id="CHEBI:78435"/>
        <dbReference type="EC" id="2.4.99.28"/>
    </reaction>
</comment>
<organism evidence="14 15">
    <name type="scientific">Halocynthiibacter styelae</name>
    <dbReference type="NCBI Taxonomy" id="2761955"/>
    <lineage>
        <taxon>Bacteria</taxon>
        <taxon>Pseudomonadati</taxon>
        <taxon>Pseudomonadota</taxon>
        <taxon>Alphaproteobacteria</taxon>
        <taxon>Rhodobacterales</taxon>
        <taxon>Paracoccaceae</taxon>
        <taxon>Halocynthiibacter</taxon>
    </lineage>
</organism>
<dbReference type="EC" id="2.4.99.28" evidence="11"/>
<evidence type="ECO:0000313" key="15">
    <source>
        <dbReference type="Proteomes" id="UP000640583"/>
    </source>
</evidence>
<dbReference type="Pfam" id="PF00912">
    <property type="entry name" value="Transgly"/>
    <property type="match status" value="1"/>
</dbReference>
<dbReference type="GO" id="GO:0008955">
    <property type="term" value="F:peptidoglycan glycosyltransferase activity"/>
    <property type="evidence" value="ECO:0007669"/>
    <property type="project" value="UniProtKB-UniRule"/>
</dbReference>
<feature type="transmembrane region" description="Helical" evidence="11">
    <location>
        <begin position="77"/>
        <end position="99"/>
    </location>
</feature>
<evidence type="ECO:0000256" key="1">
    <source>
        <dbReference type="ARBA" id="ARBA00022475"/>
    </source>
</evidence>
<dbReference type="GO" id="GO:0009274">
    <property type="term" value="C:peptidoglycan-based cell wall"/>
    <property type="evidence" value="ECO:0007669"/>
    <property type="project" value="InterPro"/>
</dbReference>
<dbReference type="AlphaFoldDB" id="A0A8J7IEH5"/>
<dbReference type="PANTHER" id="PTHR30400">
    <property type="entry name" value="MONOFUNCTIONAL BIOSYNTHETIC PEPTIDOGLYCAN TRANSGLYCOSYLASE"/>
    <property type="match status" value="1"/>
</dbReference>
<dbReference type="GO" id="GO:0005886">
    <property type="term" value="C:plasma membrane"/>
    <property type="evidence" value="ECO:0007669"/>
    <property type="project" value="UniProtKB-SubCell"/>
</dbReference>
<keyword evidence="9 11" id="KW-0472">Membrane</keyword>
<evidence type="ECO:0000256" key="2">
    <source>
        <dbReference type="ARBA" id="ARBA00022519"/>
    </source>
</evidence>
<gene>
    <name evidence="11 14" type="primary">mtgA</name>
    <name evidence="14" type="ORF">H1D41_14170</name>
</gene>
<keyword evidence="7 11" id="KW-0573">Peptidoglycan synthesis</keyword>
<comment type="function">
    <text evidence="11">Peptidoglycan polymerase that catalyzes glycan chain elongation from lipid-linked precursors.</text>
</comment>
<evidence type="ECO:0000256" key="3">
    <source>
        <dbReference type="ARBA" id="ARBA00022676"/>
    </source>
</evidence>
<proteinExistence type="inferred from homology"/>
<comment type="caution">
    <text evidence="14">The sequence shown here is derived from an EMBL/GenBank/DDBJ whole genome shotgun (WGS) entry which is preliminary data.</text>
</comment>
<dbReference type="Gene3D" id="1.10.3810.10">
    <property type="entry name" value="Biosynthetic peptidoglycan transglycosylase-like"/>
    <property type="match status" value="1"/>
</dbReference>
<feature type="region of interest" description="Disordered" evidence="12">
    <location>
        <begin position="27"/>
        <end position="65"/>
    </location>
</feature>
<evidence type="ECO:0000256" key="12">
    <source>
        <dbReference type="SAM" id="MobiDB-lite"/>
    </source>
</evidence>
<dbReference type="GO" id="GO:0008360">
    <property type="term" value="P:regulation of cell shape"/>
    <property type="evidence" value="ECO:0007669"/>
    <property type="project" value="UniProtKB-KW"/>
</dbReference>
<keyword evidence="15" id="KW-1185">Reference proteome</keyword>
<evidence type="ECO:0000256" key="7">
    <source>
        <dbReference type="ARBA" id="ARBA00022984"/>
    </source>
</evidence>
<evidence type="ECO:0000313" key="14">
    <source>
        <dbReference type="EMBL" id="MBI1494789.1"/>
    </source>
</evidence>
<keyword evidence="2 11" id="KW-0997">Cell inner membrane</keyword>
<keyword evidence="3 11" id="KW-0328">Glycosyltransferase</keyword>
<dbReference type="HAMAP" id="MF_00766">
    <property type="entry name" value="PGT_MtgA"/>
    <property type="match status" value="1"/>
</dbReference>
<dbReference type="InterPro" id="IPR023346">
    <property type="entry name" value="Lysozyme-like_dom_sf"/>
</dbReference>
<dbReference type="UniPathway" id="UPA00219"/>
<dbReference type="Proteomes" id="UP000640583">
    <property type="component" value="Unassembled WGS sequence"/>
</dbReference>
<dbReference type="EMBL" id="JADCKQ010000011">
    <property type="protein sequence ID" value="MBI1494789.1"/>
    <property type="molecule type" value="Genomic_DNA"/>
</dbReference>